<dbReference type="Proteomes" id="UP000504635">
    <property type="component" value="Unplaced"/>
</dbReference>
<dbReference type="GeneID" id="115882836"/>
<accession>A0A6J2Y1Q4</accession>
<dbReference type="KEGG" id="soy:115882836"/>
<dbReference type="InterPro" id="IPR001878">
    <property type="entry name" value="Znf_CCHC"/>
</dbReference>
<dbReference type="InParanoid" id="A0A6J2Y1Q4"/>
<feature type="domain" description="CCHC-type" evidence="2">
    <location>
        <begin position="360"/>
        <end position="376"/>
    </location>
</feature>
<protein>
    <submittedName>
        <fullName evidence="4">Uncharacterized protein LOC115882836</fullName>
    </submittedName>
</protein>
<dbReference type="Pfam" id="PF03564">
    <property type="entry name" value="DUF1759"/>
    <property type="match status" value="1"/>
</dbReference>
<organism evidence="3 4">
    <name type="scientific">Sitophilus oryzae</name>
    <name type="common">Rice weevil</name>
    <name type="synonym">Curculio oryzae</name>
    <dbReference type="NCBI Taxonomy" id="7048"/>
    <lineage>
        <taxon>Eukaryota</taxon>
        <taxon>Metazoa</taxon>
        <taxon>Ecdysozoa</taxon>
        <taxon>Arthropoda</taxon>
        <taxon>Hexapoda</taxon>
        <taxon>Insecta</taxon>
        <taxon>Pterygota</taxon>
        <taxon>Neoptera</taxon>
        <taxon>Endopterygota</taxon>
        <taxon>Coleoptera</taxon>
        <taxon>Polyphaga</taxon>
        <taxon>Cucujiformia</taxon>
        <taxon>Curculionidae</taxon>
        <taxon>Dryophthorinae</taxon>
        <taxon>Sitophilus</taxon>
    </lineage>
</organism>
<feature type="compositionally biased region" description="Low complexity" evidence="1">
    <location>
        <begin position="427"/>
        <end position="443"/>
    </location>
</feature>
<dbReference type="GO" id="GO:0003676">
    <property type="term" value="F:nucleic acid binding"/>
    <property type="evidence" value="ECO:0007669"/>
    <property type="project" value="InterPro"/>
</dbReference>
<evidence type="ECO:0000256" key="1">
    <source>
        <dbReference type="SAM" id="MobiDB-lite"/>
    </source>
</evidence>
<dbReference type="RefSeq" id="XP_030756945.1">
    <property type="nucleotide sequence ID" value="XM_030901085.1"/>
</dbReference>
<evidence type="ECO:0000313" key="4">
    <source>
        <dbReference type="RefSeq" id="XP_030756945.1"/>
    </source>
</evidence>
<dbReference type="SMART" id="SM00343">
    <property type="entry name" value="ZnF_C2HC"/>
    <property type="match status" value="2"/>
</dbReference>
<gene>
    <name evidence="4" type="primary">LOC115882836</name>
</gene>
<dbReference type="OrthoDB" id="7701561at2759"/>
<feature type="region of interest" description="Disordered" evidence="1">
    <location>
        <begin position="427"/>
        <end position="449"/>
    </location>
</feature>
<dbReference type="PANTHER" id="PTHR47331">
    <property type="entry name" value="PHD-TYPE DOMAIN-CONTAINING PROTEIN"/>
    <property type="match status" value="1"/>
</dbReference>
<evidence type="ECO:0000313" key="3">
    <source>
        <dbReference type="Proteomes" id="UP000504635"/>
    </source>
</evidence>
<proteinExistence type="predicted"/>
<keyword evidence="3" id="KW-1185">Reference proteome</keyword>
<name>A0A6J2Y1Q4_SITOR</name>
<reference evidence="4" key="1">
    <citation type="submission" date="2025-08" db="UniProtKB">
        <authorList>
            <consortium name="RefSeq"/>
        </authorList>
    </citation>
    <scope>IDENTIFICATION</scope>
    <source>
        <tissue evidence="4">Gonads</tissue>
    </source>
</reference>
<dbReference type="Gene3D" id="2.40.70.10">
    <property type="entry name" value="Acid Proteases"/>
    <property type="match status" value="1"/>
</dbReference>
<dbReference type="InterPro" id="IPR021109">
    <property type="entry name" value="Peptidase_aspartic_dom_sf"/>
</dbReference>
<sequence length="770" mass="87361">MNDSENTAAQSAATKAVEIKRLVYRRGQLKATLTRFNNFVNSQNLNISVLKVRKANLDTAWAEFEAIQTKLEELDTSQEPERILFEDEYFNAAALANDLIEQHDRDVHSNLNTSIPASLPSSVPNSSNSAKLQSISLPHFSGTYENWLPFFEIFQALVDKNSELTKIQKFYYLQSCLQGEAAQVLHSLEICESNYNEAIKLLRERYENKRVLIHSHVRNLFEMPSITKESYPNLRKLIDNVVRNLRALTSLQQPVDHWDTLLIYLIAQKLDNNTRKEWEIFNKQDSPTFEDFISFLKNKCQVLETIDNKNQSVYEKNTHERNPQNRGTSVPNRGVVAHVNANIPLNQGQEQPLQFYDVGNCSFCHETSHYTYKCPKLLALPFKSRFFELKRLGICTNCLKTGHSVNECTSKTCKVCNRKHNSILHDYNYNSNRNPPNRNSDNNINRKPQNNNTFAAVTLMNDDNAANLQIPASNNFLEIHRNCENETTDIRAQPGNSADKGSLRNAPSEVGEMQAAPYSPATASAASQGENDKQILLATAYVNILDSNGRTVKCRALLDSASQSNFCSEELCNKLNLPRNKINMPVIGINNASCRVSSKIKTTIRSLNDAFQAKIEFLVISQITTKLPQVSFDPTLINMPANITLADPNFFNSEPIDILIGTEIFFRCLSSEKILFGDNAPILQNTKFSWVLVGPLDLHKVTTNHRTNNANTNCFLTLNQERDKMLHNNVQQFWQIENIENKQNKLSNEELECEKHFGKITKSIPTGDSS</sequence>
<dbReference type="AlphaFoldDB" id="A0A6J2Y1Q4"/>
<dbReference type="GO" id="GO:0008270">
    <property type="term" value="F:zinc ion binding"/>
    <property type="evidence" value="ECO:0007669"/>
    <property type="project" value="InterPro"/>
</dbReference>
<dbReference type="InterPro" id="IPR005312">
    <property type="entry name" value="DUF1759"/>
</dbReference>
<feature type="domain" description="CCHC-type" evidence="2">
    <location>
        <begin position="394"/>
        <end position="410"/>
    </location>
</feature>
<evidence type="ECO:0000259" key="2">
    <source>
        <dbReference type="SMART" id="SM00343"/>
    </source>
</evidence>